<dbReference type="EMBL" id="FOMX01000011">
    <property type="protein sequence ID" value="SFE28617.1"/>
    <property type="molecule type" value="Genomic_DNA"/>
</dbReference>
<evidence type="ECO:0000259" key="14">
    <source>
        <dbReference type="Pfam" id="PF02769"/>
    </source>
</evidence>
<comment type="catalytic activity">
    <reaction evidence="11 12">
        <text>2-formamido-N(1)-(5-O-phospho-beta-D-ribosyl)acetamidine + ATP = 5-amino-1-(5-phospho-beta-D-ribosyl)imidazole + ADP + phosphate + H(+)</text>
        <dbReference type="Rhea" id="RHEA:23032"/>
        <dbReference type="ChEBI" id="CHEBI:15378"/>
        <dbReference type="ChEBI" id="CHEBI:30616"/>
        <dbReference type="ChEBI" id="CHEBI:43474"/>
        <dbReference type="ChEBI" id="CHEBI:137981"/>
        <dbReference type="ChEBI" id="CHEBI:147287"/>
        <dbReference type="ChEBI" id="CHEBI:456216"/>
        <dbReference type="EC" id="6.3.3.1"/>
    </reaction>
</comment>
<evidence type="ECO:0000313" key="16">
    <source>
        <dbReference type="Proteomes" id="UP000199400"/>
    </source>
</evidence>
<dbReference type="Gene3D" id="3.30.1330.10">
    <property type="entry name" value="PurM-like, N-terminal domain"/>
    <property type="match status" value="1"/>
</dbReference>
<feature type="domain" description="PurM-like N-terminal" evidence="13">
    <location>
        <begin position="62"/>
        <end position="167"/>
    </location>
</feature>
<keyword evidence="6 12" id="KW-0547">Nucleotide-binding</keyword>
<evidence type="ECO:0000256" key="1">
    <source>
        <dbReference type="ARBA" id="ARBA00004686"/>
    </source>
</evidence>
<keyword evidence="12" id="KW-0658">Purine biosynthesis</keyword>
<evidence type="ECO:0000259" key="13">
    <source>
        <dbReference type="Pfam" id="PF00586"/>
    </source>
</evidence>
<evidence type="ECO:0000256" key="5">
    <source>
        <dbReference type="ARBA" id="ARBA00022598"/>
    </source>
</evidence>
<dbReference type="PANTHER" id="PTHR10520">
    <property type="entry name" value="TRIFUNCTIONAL PURINE BIOSYNTHETIC PROTEIN ADENOSINE-3-RELATED"/>
    <property type="match status" value="1"/>
</dbReference>
<dbReference type="GO" id="GO:0006189">
    <property type="term" value="P:'de novo' IMP biosynthetic process"/>
    <property type="evidence" value="ECO:0007669"/>
    <property type="project" value="UniProtKB-UniRule"/>
</dbReference>
<dbReference type="UniPathway" id="UPA00074">
    <property type="reaction ID" value="UER00129"/>
</dbReference>
<dbReference type="NCBIfam" id="TIGR00878">
    <property type="entry name" value="purM"/>
    <property type="match status" value="1"/>
</dbReference>
<dbReference type="GO" id="GO:0004637">
    <property type="term" value="F:phosphoribosylamine-glycine ligase activity"/>
    <property type="evidence" value="ECO:0007669"/>
    <property type="project" value="TreeGrafter"/>
</dbReference>
<dbReference type="CDD" id="cd02196">
    <property type="entry name" value="PurM"/>
    <property type="match status" value="1"/>
</dbReference>
<evidence type="ECO:0000256" key="9">
    <source>
        <dbReference type="ARBA" id="ARBA00032931"/>
    </source>
</evidence>
<evidence type="ECO:0000313" key="15">
    <source>
        <dbReference type="EMBL" id="SFE28617.1"/>
    </source>
</evidence>
<evidence type="ECO:0000256" key="7">
    <source>
        <dbReference type="ARBA" id="ARBA00022840"/>
    </source>
</evidence>
<evidence type="ECO:0000256" key="3">
    <source>
        <dbReference type="ARBA" id="ARBA00013047"/>
    </source>
</evidence>
<comment type="pathway">
    <text evidence="1 12">Purine metabolism; IMP biosynthesis via de novo pathway; 5-amino-1-(5-phospho-D-ribosyl)imidazole from N(2)-formyl-N(1)-(5-phospho-D-ribosyl)glycinamide: step 2/2.</text>
</comment>
<dbReference type="OrthoDB" id="9777881at2"/>
<dbReference type="Pfam" id="PF02769">
    <property type="entry name" value="AIRS_C"/>
    <property type="match status" value="1"/>
</dbReference>
<dbReference type="SUPFAM" id="SSF55326">
    <property type="entry name" value="PurM N-terminal domain-like"/>
    <property type="match status" value="1"/>
</dbReference>
<dbReference type="EC" id="6.3.3.1" evidence="3 12"/>
<dbReference type="GO" id="GO:0005829">
    <property type="term" value="C:cytosol"/>
    <property type="evidence" value="ECO:0007669"/>
    <property type="project" value="TreeGrafter"/>
</dbReference>
<evidence type="ECO:0000256" key="4">
    <source>
        <dbReference type="ARBA" id="ARBA00020367"/>
    </source>
</evidence>
<keyword evidence="16" id="KW-1185">Reference proteome</keyword>
<dbReference type="InterPro" id="IPR010918">
    <property type="entry name" value="PurM-like_C_dom"/>
</dbReference>
<dbReference type="HAMAP" id="MF_00741">
    <property type="entry name" value="AIRS"/>
    <property type="match status" value="1"/>
</dbReference>
<comment type="subcellular location">
    <subcellularLocation>
        <location evidence="12">Cytoplasm</location>
    </subcellularLocation>
</comment>
<dbReference type="SUPFAM" id="SSF56042">
    <property type="entry name" value="PurM C-terminal domain-like"/>
    <property type="match status" value="1"/>
</dbReference>
<keyword evidence="12" id="KW-0963">Cytoplasm</keyword>
<dbReference type="GO" id="GO:0005524">
    <property type="term" value="F:ATP binding"/>
    <property type="evidence" value="ECO:0007669"/>
    <property type="project" value="UniProtKB-KW"/>
</dbReference>
<evidence type="ECO:0000256" key="11">
    <source>
        <dbReference type="ARBA" id="ARBA00049057"/>
    </source>
</evidence>
<feature type="domain" description="PurM-like C-terminal" evidence="14">
    <location>
        <begin position="179"/>
        <end position="347"/>
    </location>
</feature>
<dbReference type="STRING" id="54.SAMN02745121_03715"/>
<keyword evidence="7 12" id="KW-0067">ATP-binding</keyword>
<dbReference type="InterPro" id="IPR004733">
    <property type="entry name" value="PurM_cligase"/>
</dbReference>
<evidence type="ECO:0000256" key="6">
    <source>
        <dbReference type="ARBA" id="ARBA00022741"/>
    </source>
</evidence>
<proteinExistence type="inferred from homology"/>
<protein>
    <recommendedName>
        <fullName evidence="4 12">Phosphoribosylformylglycinamidine cyclo-ligase</fullName>
        <ecNumber evidence="3 12">6.3.3.1</ecNumber>
    </recommendedName>
    <alternativeName>
        <fullName evidence="9 12">AIR synthase</fullName>
    </alternativeName>
    <alternativeName>
        <fullName evidence="10 12">AIRS</fullName>
    </alternativeName>
    <alternativeName>
        <fullName evidence="8 12">Phosphoribosyl-aminoimidazole synthetase</fullName>
    </alternativeName>
</protein>
<name>A0A1I1ZAA5_9BACT</name>
<evidence type="ECO:0000256" key="10">
    <source>
        <dbReference type="ARBA" id="ARBA00033093"/>
    </source>
</evidence>
<evidence type="ECO:0000256" key="8">
    <source>
        <dbReference type="ARBA" id="ARBA00031908"/>
    </source>
</evidence>
<dbReference type="PANTHER" id="PTHR10520:SF12">
    <property type="entry name" value="TRIFUNCTIONAL PURINE BIOSYNTHETIC PROTEIN ADENOSINE-3"/>
    <property type="match status" value="1"/>
</dbReference>
<comment type="similarity">
    <text evidence="2 12">Belongs to the AIR synthase family.</text>
</comment>
<reference evidence="16" key="1">
    <citation type="submission" date="2016-10" db="EMBL/GenBank/DDBJ databases">
        <authorList>
            <person name="Varghese N."/>
            <person name="Submissions S."/>
        </authorList>
    </citation>
    <scope>NUCLEOTIDE SEQUENCE [LARGE SCALE GENOMIC DNA]</scope>
    <source>
        <strain evidence="16">ATCC 25963</strain>
    </source>
</reference>
<dbReference type="InterPro" id="IPR036921">
    <property type="entry name" value="PurM-like_N_sf"/>
</dbReference>
<gene>
    <name evidence="12" type="primary">purM</name>
    <name evidence="15" type="ORF">SAMN02745121_03715</name>
</gene>
<dbReference type="InterPro" id="IPR036676">
    <property type="entry name" value="PurM-like_C_sf"/>
</dbReference>
<dbReference type="GO" id="GO:0046084">
    <property type="term" value="P:adenine biosynthetic process"/>
    <property type="evidence" value="ECO:0007669"/>
    <property type="project" value="TreeGrafter"/>
</dbReference>
<dbReference type="FunFam" id="3.30.1330.10:FF:000001">
    <property type="entry name" value="Phosphoribosylformylglycinamidine cyclo-ligase"/>
    <property type="match status" value="1"/>
</dbReference>
<accession>A0A1I1ZAA5</accession>
<dbReference type="Pfam" id="PF00586">
    <property type="entry name" value="AIRS"/>
    <property type="match status" value="1"/>
</dbReference>
<dbReference type="InterPro" id="IPR016188">
    <property type="entry name" value="PurM-like_N"/>
</dbReference>
<evidence type="ECO:0000256" key="2">
    <source>
        <dbReference type="ARBA" id="ARBA00010280"/>
    </source>
</evidence>
<dbReference type="AlphaFoldDB" id="A0A1I1ZAA5"/>
<evidence type="ECO:0000256" key="12">
    <source>
        <dbReference type="HAMAP-Rule" id="MF_00741"/>
    </source>
</evidence>
<dbReference type="Proteomes" id="UP000199400">
    <property type="component" value="Unassembled WGS sequence"/>
</dbReference>
<organism evidence="15 16">
    <name type="scientific">Nannocystis exedens</name>
    <dbReference type="NCBI Taxonomy" id="54"/>
    <lineage>
        <taxon>Bacteria</taxon>
        <taxon>Pseudomonadati</taxon>
        <taxon>Myxococcota</taxon>
        <taxon>Polyangia</taxon>
        <taxon>Nannocystales</taxon>
        <taxon>Nannocystaceae</taxon>
        <taxon>Nannocystis</taxon>
    </lineage>
</organism>
<dbReference type="GO" id="GO:0004641">
    <property type="term" value="F:phosphoribosylformylglycinamidine cyclo-ligase activity"/>
    <property type="evidence" value="ECO:0007669"/>
    <property type="project" value="UniProtKB-UniRule"/>
</dbReference>
<dbReference type="RefSeq" id="WP_096332748.1">
    <property type="nucleotide sequence ID" value="NZ_FOMX01000011.1"/>
</dbReference>
<dbReference type="Gene3D" id="3.90.650.10">
    <property type="entry name" value="PurM-like C-terminal domain"/>
    <property type="match status" value="1"/>
</dbReference>
<keyword evidence="5 12" id="KW-0436">Ligase</keyword>
<sequence>MPVQERKDLLTYKGAGVDISAGNEAVRRIKRLVAGTRRPEQIGDIGGFAGLMGLPAGVGDPVLVACTDGVGTKLLVAIALDRHDTVGVDLVAMNVNDLLVTGASTLFVLDYIACDRVVPERIEALVSGIVDGCKQARCALLGGETAELPGLYARDHYDLAAFAVGVVERSKMLGPTRVKSGDVVLGLRSSGLHSNGYSLARKALLDPAHAGLAFADRLPGDPAGRSVGEALLAPTRIYEPAFAALRGLEHAPLHGAAHITGGGLLENPARALADDLALELDLSPLELPPVIAAIAAQGVGVRELLRTFNCGVGMLLYVDPAHVDVVRAALAAVGEEPYALGRVVARAAADAPQVRLAGASWMGGAVEVE</sequence>